<keyword evidence="2 3" id="KW-0040">ANK repeat</keyword>
<dbReference type="EMBL" id="UZAE01009119">
    <property type="protein sequence ID" value="VDO02785.1"/>
    <property type="molecule type" value="Genomic_DNA"/>
</dbReference>
<evidence type="ECO:0000313" key="5">
    <source>
        <dbReference type="Proteomes" id="UP000278807"/>
    </source>
</evidence>
<dbReference type="InterPro" id="IPR002110">
    <property type="entry name" value="Ankyrin_rpt"/>
</dbReference>
<accession>A0A0R3TIN8</accession>
<dbReference type="PROSITE" id="PS50088">
    <property type="entry name" value="ANK_REPEAT"/>
    <property type="match status" value="2"/>
</dbReference>
<dbReference type="PANTHER" id="PTHR24161:SF97">
    <property type="entry name" value="ANKYRIN 2"/>
    <property type="match status" value="1"/>
</dbReference>
<feature type="repeat" description="ANK" evidence="3">
    <location>
        <begin position="39"/>
        <end position="71"/>
    </location>
</feature>
<dbReference type="OrthoDB" id="5946465at2759"/>
<dbReference type="PANTHER" id="PTHR24161">
    <property type="entry name" value="ANK_REP_REGION DOMAIN-CONTAINING PROTEIN-RELATED"/>
    <property type="match status" value="1"/>
</dbReference>
<dbReference type="InterPro" id="IPR036770">
    <property type="entry name" value="Ankyrin_rpt-contain_sf"/>
</dbReference>
<evidence type="ECO:0000313" key="6">
    <source>
        <dbReference type="WBParaSite" id="HNAJ_0000692901-mRNA-1"/>
    </source>
</evidence>
<reference evidence="4 5" key="2">
    <citation type="submission" date="2018-11" db="EMBL/GenBank/DDBJ databases">
        <authorList>
            <consortium name="Pathogen Informatics"/>
        </authorList>
    </citation>
    <scope>NUCLEOTIDE SEQUENCE [LARGE SCALE GENOMIC DNA]</scope>
</reference>
<dbReference type="Proteomes" id="UP000278807">
    <property type="component" value="Unassembled WGS sequence"/>
</dbReference>
<reference evidence="6" key="1">
    <citation type="submission" date="2017-02" db="UniProtKB">
        <authorList>
            <consortium name="WormBaseParasite"/>
        </authorList>
    </citation>
    <scope>IDENTIFICATION</scope>
</reference>
<dbReference type="SMART" id="SM00248">
    <property type="entry name" value="ANK"/>
    <property type="match status" value="2"/>
</dbReference>
<evidence type="ECO:0000313" key="4">
    <source>
        <dbReference type="EMBL" id="VDO02785.1"/>
    </source>
</evidence>
<gene>
    <name evidence="4" type="ORF">HNAJ_LOCUS6925</name>
</gene>
<evidence type="ECO:0000256" key="1">
    <source>
        <dbReference type="ARBA" id="ARBA00022737"/>
    </source>
</evidence>
<dbReference type="STRING" id="102285.A0A0R3TIN8"/>
<dbReference type="PROSITE" id="PS50297">
    <property type="entry name" value="ANK_REP_REGION"/>
    <property type="match status" value="2"/>
</dbReference>
<dbReference type="AlphaFoldDB" id="A0A0R3TIN8"/>
<dbReference type="Pfam" id="PF12796">
    <property type="entry name" value="Ank_2"/>
    <property type="match status" value="1"/>
</dbReference>
<protein>
    <submittedName>
        <fullName evidence="6">ANK_REP_REGION domain-containing protein</fullName>
    </submittedName>
</protein>
<organism evidence="6">
    <name type="scientific">Rodentolepis nana</name>
    <name type="common">Dwarf tapeworm</name>
    <name type="synonym">Hymenolepis nana</name>
    <dbReference type="NCBI Taxonomy" id="102285"/>
    <lineage>
        <taxon>Eukaryota</taxon>
        <taxon>Metazoa</taxon>
        <taxon>Spiralia</taxon>
        <taxon>Lophotrochozoa</taxon>
        <taxon>Platyhelminthes</taxon>
        <taxon>Cestoda</taxon>
        <taxon>Eucestoda</taxon>
        <taxon>Cyclophyllidea</taxon>
        <taxon>Hymenolepididae</taxon>
        <taxon>Rodentolepis</taxon>
    </lineage>
</organism>
<proteinExistence type="predicted"/>
<dbReference type="WBParaSite" id="HNAJ_0000692901-mRNA-1">
    <property type="protein sequence ID" value="HNAJ_0000692901-mRNA-1"/>
    <property type="gene ID" value="HNAJ_0000692901"/>
</dbReference>
<feature type="repeat" description="ANK" evidence="3">
    <location>
        <begin position="6"/>
        <end position="38"/>
    </location>
</feature>
<dbReference type="PRINTS" id="PR01415">
    <property type="entry name" value="ANKYRIN"/>
</dbReference>
<dbReference type="SUPFAM" id="SSF48403">
    <property type="entry name" value="Ankyrin repeat"/>
    <property type="match status" value="1"/>
</dbReference>
<dbReference type="Gene3D" id="1.25.40.20">
    <property type="entry name" value="Ankyrin repeat-containing domain"/>
    <property type="match status" value="1"/>
</dbReference>
<evidence type="ECO:0000256" key="3">
    <source>
        <dbReference type="PROSITE-ProRule" id="PRU00023"/>
    </source>
</evidence>
<keyword evidence="5" id="KW-1185">Reference proteome</keyword>
<keyword evidence="1" id="KW-0677">Repeat</keyword>
<name>A0A0R3TIN8_RODNA</name>
<sequence>MANGRDSITPLHLAAKWGKAEMAQLLIDKGAQLDARTRDGLTPMHTAARSGHTNVVQILLNAGASITAKTRNGPQIGPIEVLRFLLLITAPTIIQTIKTDVCI</sequence>
<evidence type="ECO:0000256" key="2">
    <source>
        <dbReference type="ARBA" id="ARBA00023043"/>
    </source>
</evidence>